<evidence type="ECO:0000256" key="1">
    <source>
        <dbReference type="SAM" id="MobiDB-lite"/>
    </source>
</evidence>
<sequence>MRISLARFNSAFSRRSRRNSSSSPLVGRSSRWPRSASSWRIQFRNAS</sequence>
<dbReference type="RefSeq" id="WP_396762473.1">
    <property type="nucleotide sequence ID" value="NZ_JBITLA010000003.1"/>
</dbReference>
<name>A0ABW7ZJI5_9ACTN</name>
<comment type="caution">
    <text evidence="2">The sequence shown here is derived from an EMBL/GenBank/DDBJ whole genome shotgun (WGS) entry which is preliminary data.</text>
</comment>
<protein>
    <submittedName>
        <fullName evidence="2">Uncharacterized protein</fullName>
    </submittedName>
</protein>
<feature type="region of interest" description="Disordered" evidence="1">
    <location>
        <begin position="1"/>
        <end position="37"/>
    </location>
</feature>
<evidence type="ECO:0000313" key="2">
    <source>
        <dbReference type="EMBL" id="MFI7263019.1"/>
    </source>
</evidence>
<dbReference type="Proteomes" id="UP001612812">
    <property type="component" value="Unassembled WGS sequence"/>
</dbReference>
<keyword evidence="3" id="KW-1185">Reference proteome</keyword>
<organism evidence="2 3">
    <name type="scientific">Micromonospora maritima</name>
    <dbReference type="NCBI Taxonomy" id="986711"/>
    <lineage>
        <taxon>Bacteria</taxon>
        <taxon>Bacillati</taxon>
        <taxon>Actinomycetota</taxon>
        <taxon>Actinomycetes</taxon>
        <taxon>Micromonosporales</taxon>
        <taxon>Micromonosporaceae</taxon>
        <taxon>Micromonospora</taxon>
    </lineage>
</organism>
<dbReference type="EMBL" id="JBITLE010000003">
    <property type="protein sequence ID" value="MFI7263019.1"/>
    <property type="molecule type" value="Genomic_DNA"/>
</dbReference>
<gene>
    <name evidence="2" type="ORF">ACIBP4_12055</name>
</gene>
<accession>A0ABW7ZJI5</accession>
<proteinExistence type="predicted"/>
<evidence type="ECO:0000313" key="3">
    <source>
        <dbReference type="Proteomes" id="UP001612812"/>
    </source>
</evidence>
<reference evidence="2 3" key="1">
    <citation type="submission" date="2024-10" db="EMBL/GenBank/DDBJ databases">
        <title>The Natural Products Discovery Center: Release of the First 8490 Sequenced Strains for Exploring Actinobacteria Biosynthetic Diversity.</title>
        <authorList>
            <person name="Kalkreuter E."/>
            <person name="Kautsar S.A."/>
            <person name="Yang D."/>
            <person name="Bader C.D."/>
            <person name="Teijaro C.N."/>
            <person name="Fluegel L."/>
            <person name="Davis C.M."/>
            <person name="Simpson J.R."/>
            <person name="Lauterbach L."/>
            <person name="Steele A.D."/>
            <person name="Gui C."/>
            <person name="Meng S."/>
            <person name="Li G."/>
            <person name="Viehrig K."/>
            <person name="Ye F."/>
            <person name="Su P."/>
            <person name="Kiefer A.F."/>
            <person name="Nichols A."/>
            <person name="Cepeda A.J."/>
            <person name="Yan W."/>
            <person name="Fan B."/>
            <person name="Jiang Y."/>
            <person name="Adhikari A."/>
            <person name="Zheng C.-J."/>
            <person name="Schuster L."/>
            <person name="Cowan T.M."/>
            <person name="Smanski M.J."/>
            <person name="Chevrette M.G."/>
            <person name="De Carvalho L.P.S."/>
            <person name="Shen B."/>
        </authorList>
    </citation>
    <scope>NUCLEOTIDE SEQUENCE [LARGE SCALE GENOMIC DNA]</scope>
    <source>
        <strain evidence="2 3">NPDC049845</strain>
    </source>
</reference>